<name>A0A835PLF0_VANPL</name>
<dbReference type="EMBL" id="JADCNL010000013">
    <property type="protein sequence ID" value="KAG0454575.1"/>
    <property type="molecule type" value="Genomic_DNA"/>
</dbReference>
<evidence type="ECO:0000313" key="3">
    <source>
        <dbReference type="Proteomes" id="UP000636800"/>
    </source>
</evidence>
<comment type="caution">
    <text evidence="2">The sequence shown here is derived from an EMBL/GenBank/DDBJ whole genome shotgun (WGS) entry which is preliminary data.</text>
</comment>
<dbReference type="OrthoDB" id="18797at2759"/>
<proteinExistence type="predicted"/>
<organism evidence="2 3">
    <name type="scientific">Vanilla planifolia</name>
    <name type="common">Vanilla</name>
    <dbReference type="NCBI Taxonomy" id="51239"/>
    <lineage>
        <taxon>Eukaryota</taxon>
        <taxon>Viridiplantae</taxon>
        <taxon>Streptophyta</taxon>
        <taxon>Embryophyta</taxon>
        <taxon>Tracheophyta</taxon>
        <taxon>Spermatophyta</taxon>
        <taxon>Magnoliopsida</taxon>
        <taxon>Liliopsida</taxon>
        <taxon>Asparagales</taxon>
        <taxon>Orchidaceae</taxon>
        <taxon>Vanilloideae</taxon>
        <taxon>Vanilleae</taxon>
        <taxon>Vanilla</taxon>
    </lineage>
</organism>
<feature type="region of interest" description="Disordered" evidence="1">
    <location>
        <begin position="1"/>
        <end position="20"/>
    </location>
</feature>
<dbReference type="AlphaFoldDB" id="A0A835PLF0"/>
<evidence type="ECO:0000313" key="2">
    <source>
        <dbReference type="EMBL" id="KAG0454575.1"/>
    </source>
</evidence>
<reference evidence="2 3" key="1">
    <citation type="journal article" date="2020" name="Nat. Food">
        <title>A phased Vanilla planifolia genome enables genetic improvement of flavour and production.</title>
        <authorList>
            <person name="Hasing T."/>
            <person name="Tang H."/>
            <person name="Brym M."/>
            <person name="Khazi F."/>
            <person name="Huang T."/>
            <person name="Chambers A.H."/>
        </authorList>
    </citation>
    <scope>NUCLEOTIDE SEQUENCE [LARGE SCALE GENOMIC DNA]</scope>
    <source>
        <tissue evidence="2">Leaf</tissue>
    </source>
</reference>
<dbReference type="Proteomes" id="UP000636800">
    <property type="component" value="Chromosome 13"/>
</dbReference>
<protein>
    <submittedName>
        <fullName evidence="2">Uncharacterized protein</fullName>
    </submittedName>
</protein>
<accession>A0A835PLF0</accession>
<gene>
    <name evidence="2" type="ORF">HPP92_023867</name>
</gene>
<keyword evidence="3" id="KW-1185">Reference proteome</keyword>
<sequence>MRLRRWRDLTGGTEREAQRSDTVAGVPWRWMASGMASSTAHFRHIDLMKLKVRFHNWACAFRVSSISGSPTAVVSCFL</sequence>
<evidence type="ECO:0000256" key="1">
    <source>
        <dbReference type="SAM" id="MobiDB-lite"/>
    </source>
</evidence>